<sequence>MDREKKENAKIFQRKIYREKRSLKRKLQTKYCENNIRISLQTCSTIIENRQKLNGYMYEAQNSKFDFRSLLGLLAVLDHLECSTLIEFQDAFDIYSSFFEHQPDKNVFRDKILDVDKGLVCCYFMHPFDKVTYISLRTPDVQVERIIYQIFKSVPEKGEIIPTFSAETVEKILHSMDSEYDKQCAKALLVSANSTNRDLYSFGINPQTAKKHIERIKDITEECDNA</sequence>
<dbReference type="EMBL" id="UYJE01000637">
    <property type="protein sequence ID" value="VDH94766.1"/>
    <property type="molecule type" value="Genomic_DNA"/>
</dbReference>
<evidence type="ECO:0000313" key="1">
    <source>
        <dbReference type="EMBL" id="VDH94766.1"/>
    </source>
</evidence>
<dbReference type="AlphaFoldDB" id="A0A8B6BSF7"/>
<reference evidence="1" key="1">
    <citation type="submission" date="2018-11" db="EMBL/GenBank/DDBJ databases">
        <authorList>
            <person name="Alioto T."/>
            <person name="Alioto T."/>
        </authorList>
    </citation>
    <scope>NUCLEOTIDE SEQUENCE</scope>
</reference>
<dbReference type="Proteomes" id="UP000596742">
    <property type="component" value="Unassembled WGS sequence"/>
</dbReference>
<comment type="caution">
    <text evidence="1">The sequence shown here is derived from an EMBL/GenBank/DDBJ whole genome shotgun (WGS) entry which is preliminary data.</text>
</comment>
<keyword evidence="2" id="KW-1185">Reference proteome</keyword>
<name>A0A8B6BSF7_MYTGA</name>
<proteinExistence type="predicted"/>
<gene>
    <name evidence="1" type="ORF">MGAL_10B038577</name>
</gene>
<protein>
    <submittedName>
        <fullName evidence="1">Uncharacterized protein</fullName>
    </submittedName>
</protein>
<organism evidence="1 2">
    <name type="scientific">Mytilus galloprovincialis</name>
    <name type="common">Mediterranean mussel</name>
    <dbReference type="NCBI Taxonomy" id="29158"/>
    <lineage>
        <taxon>Eukaryota</taxon>
        <taxon>Metazoa</taxon>
        <taxon>Spiralia</taxon>
        <taxon>Lophotrochozoa</taxon>
        <taxon>Mollusca</taxon>
        <taxon>Bivalvia</taxon>
        <taxon>Autobranchia</taxon>
        <taxon>Pteriomorphia</taxon>
        <taxon>Mytilida</taxon>
        <taxon>Mytiloidea</taxon>
        <taxon>Mytilidae</taxon>
        <taxon>Mytilinae</taxon>
        <taxon>Mytilus</taxon>
    </lineage>
</organism>
<accession>A0A8B6BSF7</accession>
<evidence type="ECO:0000313" key="2">
    <source>
        <dbReference type="Proteomes" id="UP000596742"/>
    </source>
</evidence>